<evidence type="ECO:0000256" key="6">
    <source>
        <dbReference type="ARBA" id="ARBA00022801"/>
    </source>
</evidence>
<dbReference type="Gene3D" id="3.40.390.10">
    <property type="entry name" value="Collagenase (Catalytic Domain)"/>
    <property type="match status" value="1"/>
</dbReference>
<evidence type="ECO:0000259" key="14">
    <source>
        <dbReference type="Pfam" id="PF05649"/>
    </source>
</evidence>
<comment type="similarity">
    <text evidence="3">Belongs to the peptidase M13 family.</text>
</comment>
<dbReference type="OrthoDB" id="6475849at2759"/>
<dbReference type="Pfam" id="PF01431">
    <property type="entry name" value="Peptidase_M13"/>
    <property type="match status" value="1"/>
</dbReference>
<dbReference type="InterPro" id="IPR000718">
    <property type="entry name" value="Peptidase_M13"/>
</dbReference>
<keyword evidence="8" id="KW-0735">Signal-anchor</keyword>
<dbReference type="InterPro" id="IPR018497">
    <property type="entry name" value="Peptidase_M13_C"/>
</dbReference>
<dbReference type="SUPFAM" id="SSF55486">
    <property type="entry name" value="Metalloproteases ('zincins'), catalytic domain"/>
    <property type="match status" value="1"/>
</dbReference>
<evidence type="ECO:0000256" key="10">
    <source>
        <dbReference type="ARBA" id="ARBA00023157"/>
    </source>
</evidence>
<name>A0A6L2Q804_COPFO</name>
<evidence type="ECO:0000256" key="4">
    <source>
        <dbReference type="ARBA" id="ARBA00022670"/>
    </source>
</evidence>
<reference evidence="16" key="1">
    <citation type="submission" date="2020-01" db="EMBL/GenBank/DDBJ databases">
        <title>Draft genome sequence of the Termite Coptotermes fromosanus.</title>
        <authorList>
            <person name="Itakura S."/>
            <person name="Yosikawa Y."/>
            <person name="Umezawa K."/>
        </authorList>
    </citation>
    <scope>NUCLEOTIDE SEQUENCE [LARGE SCALE GENOMIC DNA]</scope>
</reference>
<dbReference type="AlphaFoldDB" id="A0A6L2Q804"/>
<dbReference type="FunCoup" id="A0A6L2Q804">
    <property type="interactions" value="88"/>
</dbReference>
<evidence type="ECO:0000256" key="3">
    <source>
        <dbReference type="ARBA" id="ARBA00007357"/>
    </source>
</evidence>
<evidence type="ECO:0000256" key="8">
    <source>
        <dbReference type="ARBA" id="ARBA00022968"/>
    </source>
</evidence>
<keyword evidence="4" id="KW-0645">Protease</keyword>
<gene>
    <name evidence="15" type="ORF">Cfor_12595</name>
</gene>
<evidence type="ECO:0000259" key="13">
    <source>
        <dbReference type="Pfam" id="PF01431"/>
    </source>
</evidence>
<feature type="transmembrane region" description="Helical" evidence="12">
    <location>
        <begin position="50"/>
        <end position="69"/>
    </location>
</feature>
<evidence type="ECO:0000313" key="16">
    <source>
        <dbReference type="Proteomes" id="UP000502823"/>
    </source>
</evidence>
<dbReference type="CDD" id="cd08662">
    <property type="entry name" value="M13"/>
    <property type="match status" value="1"/>
</dbReference>
<evidence type="ECO:0000256" key="2">
    <source>
        <dbReference type="ARBA" id="ARBA00004401"/>
    </source>
</evidence>
<keyword evidence="6" id="KW-0378">Hydrolase</keyword>
<organism evidence="15 16">
    <name type="scientific">Coptotermes formosanus</name>
    <name type="common">Formosan subterranean termite</name>
    <dbReference type="NCBI Taxonomy" id="36987"/>
    <lineage>
        <taxon>Eukaryota</taxon>
        <taxon>Metazoa</taxon>
        <taxon>Ecdysozoa</taxon>
        <taxon>Arthropoda</taxon>
        <taxon>Hexapoda</taxon>
        <taxon>Insecta</taxon>
        <taxon>Pterygota</taxon>
        <taxon>Neoptera</taxon>
        <taxon>Polyneoptera</taxon>
        <taxon>Dictyoptera</taxon>
        <taxon>Blattodea</taxon>
        <taxon>Blattoidea</taxon>
        <taxon>Termitoidae</taxon>
        <taxon>Rhinotermitidae</taxon>
        <taxon>Coptotermes</taxon>
    </lineage>
</organism>
<comment type="caution">
    <text evidence="15">The sequence shown here is derived from an EMBL/GenBank/DDBJ whole genome shotgun (WGS) entry which is preliminary data.</text>
</comment>
<comment type="cofactor">
    <cofactor evidence="1">
        <name>Zn(2+)</name>
        <dbReference type="ChEBI" id="CHEBI:29105"/>
    </cofactor>
</comment>
<keyword evidence="9" id="KW-0482">Metalloprotease</keyword>
<evidence type="ECO:0000313" key="15">
    <source>
        <dbReference type="EMBL" id="GFG40999.1"/>
    </source>
</evidence>
<sequence length="787" mass="89031">MTRYKQADFEDDSSSVGSVQLREGVSANTTHIRYHTGTTLWKARTLLEKCLLVLTVTLLIAVLVLGLLLSTTERGEPALQVLHVGPHTAGEGHYCLTVPCVTAAASMLSSLDMSVNPCEDFYQYSCGGWVRSNPIPDGKSMWGTFGKLEQQNQLVVKNVLEKPFVELKSKSEEKAKMYYLSCMDANETIESLGAKPMLNLLKKVGGWNISAVGGKPFNVSVWDLQNTIQTLQNRYNMGGLFSWAVGEDDRNSSRHVIQIDQGGLTLPTRDNYLNKTANEKILAAYLDYMTKMSWQKYFSDAMRPVQRKVTGKEMVVVYAPEYLKNLSTIVTNYTETTEGKIILNNYLVWQTVRSLTACLSKAFRDAYNGLRKALVGSEGGEEPWRYCVTDTNNVLGFAIGAMFVREVFHGNSKPMAEEMINDVRDAFKANLKSLTWMDKETRDAAESKADAITDMIGFPNYILNPDQLDEKYKDLDIRQNEYFENNIRVNQYNLRRNVEKLDQPVNKTRWGMTPPTVNAYYTPTKNQIVFPAGILQAPFYDIEHPRSLNFGGMGVVMGHELTHAFDDQGREYDQNGNLHQWWNNKTIGKFKERTECVVDQYSNYEINNKHLNGRQTLGENIADNGGLKAAYHAYLKWASEHQQELPLPGLNLTHRQLFFLSFAQVWCSSSTDEATNLQIEKDPHSPPRFRVIGPLSNLPEFAQEFSCPHGSKMNPKNKCEVWAAYCGLCCSQFYLTDTTHSLSNILQQFKGVCILSPDIVSDWLELQKGKLAKFYICVEHNHNLSGT</sequence>
<dbReference type="EMBL" id="BLKM01003048">
    <property type="protein sequence ID" value="GFG40999.1"/>
    <property type="molecule type" value="Genomic_DNA"/>
</dbReference>
<dbReference type="PRINTS" id="PR00786">
    <property type="entry name" value="NEPRILYSIN"/>
</dbReference>
<dbReference type="PANTHER" id="PTHR11733:SF167">
    <property type="entry name" value="FI17812P1-RELATED"/>
    <property type="match status" value="1"/>
</dbReference>
<keyword evidence="11" id="KW-0325">Glycoprotein</keyword>
<keyword evidence="7" id="KW-0862">Zinc</keyword>
<feature type="domain" description="Peptidase M13 C-terminal" evidence="13">
    <location>
        <begin position="518"/>
        <end position="721"/>
    </location>
</feature>
<dbReference type="GO" id="GO:0016485">
    <property type="term" value="P:protein processing"/>
    <property type="evidence" value="ECO:0007669"/>
    <property type="project" value="TreeGrafter"/>
</dbReference>
<keyword evidence="12" id="KW-1133">Transmembrane helix</keyword>
<evidence type="ECO:0000256" key="5">
    <source>
        <dbReference type="ARBA" id="ARBA00022723"/>
    </source>
</evidence>
<evidence type="ECO:0000256" key="7">
    <source>
        <dbReference type="ARBA" id="ARBA00022833"/>
    </source>
</evidence>
<keyword evidence="16" id="KW-1185">Reference proteome</keyword>
<dbReference type="GO" id="GO:0005886">
    <property type="term" value="C:plasma membrane"/>
    <property type="evidence" value="ECO:0007669"/>
    <property type="project" value="UniProtKB-SubCell"/>
</dbReference>
<feature type="domain" description="Peptidase M13 N-terminal" evidence="14">
    <location>
        <begin position="117"/>
        <end position="292"/>
    </location>
</feature>
<proteinExistence type="inferred from homology"/>
<dbReference type="InterPro" id="IPR042089">
    <property type="entry name" value="Peptidase_M13_dom_2"/>
</dbReference>
<dbReference type="InterPro" id="IPR024079">
    <property type="entry name" value="MetalloPept_cat_dom_sf"/>
</dbReference>
<dbReference type="GO" id="GO:0046872">
    <property type="term" value="F:metal ion binding"/>
    <property type="evidence" value="ECO:0007669"/>
    <property type="project" value="UniProtKB-KW"/>
</dbReference>
<evidence type="ECO:0000256" key="11">
    <source>
        <dbReference type="ARBA" id="ARBA00023180"/>
    </source>
</evidence>
<comment type="subcellular location">
    <subcellularLocation>
        <location evidence="2">Cell membrane</location>
        <topology evidence="2">Single-pass type II membrane protein</topology>
    </subcellularLocation>
</comment>
<dbReference type="InterPro" id="IPR008753">
    <property type="entry name" value="Peptidase_M13_N"/>
</dbReference>
<keyword evidence="10" id="KW-1015">Disulfide bond</keyword>
<evidence type="ECO:0000256" key="1">
    <source>
        <dbReference type="ARBA" id="ARBA00001947"/>
    </source>
</evidence>
<keyword evidence="12" id="KW-0472">Membrane</keyword>
<dbReference type="PANTHER" id="PTHR11733">
    <property type="entry name" value="ZINC METALLOPROTEASE FAMILY M13 NEPRILYSIN-RELATED"/>
    <property type="match status" value="1"/>
</dbReference>
<protein>
    <recommendedName>
        <fullName evidence="17">Endothelin-converting enzyme 1</fullName>
    </recommendedName>
</protein>
<dbReference type="Proteomes" id="UP000502823">
    <property type="component" value="Unassembled WGS sequence"/>
</dbReference>
<keyword evidence="5" id="KW-0479">Metal-binding</keyword>
<dbReference type="InParanoid" id="A0A6L2Q804"/>
<keyword evidence="12" id="KW-0812">Transmembrane</keyword>
<evidence type="ECO:0000256" key="12">
    <source>
        <dbReference type="SAM" id="Phobius"/>
    </source>
</evidence>
<dbReference type="GO" id="GO:0004222">
    <property type="term" value="F:metalloendopeptidase activity"/>
    <property type="evidence" value="ECO:0007669"/>
    <property type="project" value="InterPro"/>
</dbReference>
<accession>A0A6L2Q804</accession>
<evidence type="ECO:0000256" key="9">
    <source>
        <dbReference type="ARBA" id="ARBA00023049"/>
    </source>
</evidence>
<dbReference type="PROSITE" id="PS51885">
    <property type="entry name" value="NEPRILYSIN"/>
    <property type="match status" value="1"/>
</dbReference>
<dbReference type="Gene3D" id="1.10.1380.10">
    <property type="entry name" value="Neutral endopeptidase , domain2"/>
    <property type="match status" value="2"/>
</dbReference>
<dbReference type="Pfam" id="PF05649">
    <property type="entry name" value="Peptidase_M13_N"/>
    <property type="match status" value="1"/>
</dbReference>
<dbReference type="FunFam" id="3.40.390.10:FF:000076">
    <property type="entry name" value="membrane metallo-endopeptidase-like 1"/>
    <property type="match status" value="1"/>
</dbReference>
<evidence type="ECO:0008006" key="17">
    <source>
        <dbReference type="Google" id="ProtNLM"/>
    </source>
</evidence>